<name>A0A941DWV4_9BACI</name>
<dbReference type="Proteomes" id="UP000675284">
    <property type="component" value="Unassembled WGS sequence"/>
</dbReference>
<protein>
    <submittedName>
        <fullName evidence="1">Glycolipid-binding domain-containing protein</fullName>
    </submittedName>
</protein>
<organism evidence="1 2">
    <name type="scientific">Virgibacillus salarius</name>
    <dbReference type="NCBI Taxonomy" id="447199"/>
    <lineage>
        <taxon>Bacteria</taxon>
        <taxon>Bacillati</taxon>
        <taxon>Bacillota</taxon>
        <taxon>Bacilli</taxon>
        <taxon>Bacillales</taxon>
        <taxon>Bacillaceae</taxon>
        <taxon>Virgibacillus</taxon>
    </lineage>
</organism>
<accession>A0A941DWV4</accession>
<dbReference type="AlphaFoldDB" id="A0A941DWV4"/>
<dbReference type="RefSeq" id="WP_051388259.1">
    <property type="nucleotide sequence ID" value="NZ_BAAACY010000113.1"/>
</dbReference>
<keyword evidence="2" id="KW-1185">Reference proteome</keyword>
<evidence type="ECO:0000313" key="2">
    <source>
        <dbReference type="Proteomes" id="UP000675284"/>
    </source>
</evidence>
<proteinExistence type="predicted"/>
<dbReference type="SUPFAM" id="SSF159275">
    <property type="entry name" value="PA1994-like"/>
    <property type="match status" value="1"/>
</dbReference>
<dbReference type="EMBL" id="JAGSOT010000034">
    <property type="protein sequence ID" value="MBR7796797.1"/>
    <property type="molecule type" value="Genomic_DNA"/>
</dbReference>
<comment type="caution">
    <text evidence="1">The sequence shown here is derived from an EMBL/GenBank/DDBJ whole genome shotgun (WGS) entry which is preliminary data.</text>
</comment>
<dbReference type="Pfam" id="PF06475">
    <property type="entry name" value="Glycolipid_bind"/>
    <property type="match status" value="1"/>
</dbReference>
<gene>
    <name evidence="1" type="ORF">KCX74_12170</name>
</gene>
<reference evidence="1" key="1">
    <citation type="submission" date="2021-04" db="EMBL/GenBank/DDBJ databases">
        <title>Isolation and polyphasic classification of algal microorganism.</title>
        <authorList>
            <person name="Wang S."/>
        </authorList>
    </citation>
    <scope>NUCLEOTIDE SEQUENCE</scope>
    <source>
        <strain evidence="1">720a</strain>
    </source>
</reference>
<dbReference type="InterPro" id="IPR009467">
    <property type="entry name" value="Glycolipid-bd_prot_put"/>
</dbReference>
<evidence type="ECO:0000313" key="1">
    <source>
        <dbReference type="EMBL" id="MBR7796797.1"/>
    </source>
</evidence>
<sequence>MDRKVIWEHHENVGTEFLQMKYMQDGIQITSTVINGQKEAPYLVHYQIELNRHWKFRELRAEADSGKQIVLRSNDQREWFNEAGEEITHLRGAMDIDLSCTPFTNSLPINRFMWETGQSSDFDMVFIAVPDFTLTKVKQRYHLVEQSDKRKVFNYKSNTFESTIEVDEMGIVTKYPGLFTRLYAK</sequence>